<protein>
    <submittedName>
        <fullName evidence="2">Transcriptional regulator</fullName>
    </submittedName>
</protein>
<dbReference type="EMBL" id="BHZD01000001">
    <property type="protein sequence ID" value="GCD44512.1"/>
    <property type="molecule type" value="Genomic_DNA"/>
</dbReference>
<accession>A0A401W5D1</accession>
<sequence length="279" mass="31182">MLGRRLGGQLLLLRVAAGKTQQEAAQVLSATATKIVKIERGWVPVRDPDITALCAFYQRYDPMEVGALLRLAKLDRERRKAKGWWHHSPNAGALVEYIALEDVASQVRNWQLSLIPGLCQTPEYARALAAGNQAWQDQDTIERIVEVRMRRQARLTDDRPLQVHAVIWEAALHQMVGGPEVMRDQLARLLDMATLPNVTLQVLPYAAGSHPCATSPFNIVSFAESEAVDVVHVDGITSTVWVEHEGESTLYREFFDRTVELSLTPDDSVNLIDSLRKGL</sequence>
<dbReference type="Pfam" id="PF13560">
    <property type="entry name" value="HTH_31"/>
    <property type="match status" value="1"/>
</dbReference>
<feature type="domain" description="DUF5753" evidence="1">
    <location>
        <begin position="96"/>
        <end position="273"/>
    </location>
</feature>
<dbReference type="InterPro" id="IPR010982">
    <property type="entry name" value="Lambda_DNA-bd_dom_sf"/>
</dbReference>
<name>A0A401W5D1_STREY</name>
<dbReference type="Pfam" id="PF19054">
    <property type="entry name" value="DUF5753"/>
    <property type="match status" value="1"/>
</dbReference>
<reference evidence="2 3" key="1">
    <citation type="submission" date="2018-11" db="EMBL/GenBank/DDBJ databases">
        <title>Whole genome sequence of Streptomyces paromomycinus NBRC 15454(T).</title>
        <authorList>
            <person name="Komaki H."/>
            <person name="Tamura T."/>
        </authorList>
    </citation>
    <scope>NUCLEOTIDE SEQUENCE [LARGE SCALE GENOMIC DNA]</scope>
    <source>
        <strain evidence="2 3">NBRC 15454</strain>
    </source>
</reference>
<proteinExistence type="predicted"/>
<dbReference type="Proteomes" id="UP000286746">
    <property type="component" value="Unassembled WGS sequence"/>
</dbReference>
<evidence type="ECO:0000259" key="1">
    <source>
        <dbReference type="Pfam" id="PF19054"/>
    </source>
</evidence>
<keyword evidence="3" id="KW-1185">Reference proteome</keyword>
<comment type="caution">
    <text evidence="2">The sequence shown here is derived from an EMBL/GenBank/DDBJ whole genome shotgun (WGS) entry which is preliminary data.</text>
</comment>
<evidence type="ECO:0000313" key="3">
    <source>
        <dbReference type="Proteomes" id="UP000286746"/>
    </source>
</evidence>
<dbReference type="InterPro" id="IPR043917">
    <property type="entry name" value="DUF5753"/>
</dbReference>
<dbReference type="GO" id="GO:0003677">
    <property type="term" value="F:DNA binding"/>
    <property type="evidence" value="ECO:0007669"/>
    <property type="project" value="InterPro"/>
</dbReference>
<gene>
    <name evidence="2" type="ORF">GKJPGBOP_04212</name>
</gene>
<organism evidence="2 3">
    <name type="scientific">Streptomyces paromomycinus</name>
    <name type="common">Streptomyces rimosus subsp. paromomycinus</name>
    <dbReference type="NCBI Taxonomy" id="92743"/>
    <lineage>
        <taxon>Bacteria</taxon>
        <taxon>Bacillati</taxon>
        <taxon>Actinomycetota</taxon>
        <taxon>Actinomycetes</taxon>
        <taxon>Kitasatosporales</taxon>
        <taxon>Streptomycetaceae</taxon>
        <taxon>Streptomyces</taxon>
    </lineage>
</organism>
<dbReference type="AlphaFoldDB" id="A0A401W5D1"/>
<dbReference type="SUPFAM" id="SSF47413">
    <property type="entry name" value="lambda repressor-like DNA-binding domains"/>
    <property type="match status" value="1"/>
</dbReference>
<evidence type="ECO:0000313" key="2">
    <source>
        <dbReference type="EMBL" id="GCD44512.1"/>
    </source>
</evidence>